<sequence length="64" mass="6660">MRVAIDPAKCMGHGICYALAPNVFEDDDQGYGHVIGDGEVPQEQAEAARNGAANCPEGAISVTE</sequence>
<evidence type="ECO:0000256" key="6">
    <source>
        <dbReference type="ARBA" id="ARBA00023014"/>
    </source>
</evidence>
<proteinExistence type="predicted"/>
<dbReference type="PANTHER" id="PTHR36923:SF3">
    <property type="entry name" value="FERREDOXIN"/>
    <property type="match status" value="1"/>
</dbReference>
<evidence type="ECO:0000259" key="8">
    <source>
        <dbReference type="PROSITE" id="PS51379"/>
    </source>
</evidence>
<dbReference type="HOGENOM" id="CLU_139698_6_2_11"/>
<protein>
    <submittedName>
        <fullName evidence="9">Conserved domain protein</fullName>
    </submittedName>
</protein>
<keyword evidence="3" id="KW-0479">Metal-binding</keyword>
<evidence type="ECO:0000256" key="1">
    <source>
        <dbReference type="ARBA" id="ARBA00001927"/>
    </source>
</evidence>
<dbReference type="PROSITE" id="PS51379">
    <property type="entry name" value="4FE4S_FER_2"/>
    <property type="match status" value="1"/>
</dbReference>
<dbReference type="KEGG" id="mav:MAV_1949"/>
<evidence type="ECO:0000256" key="2">
    <source>
        <dbReference type="ARBA" id="ARBA00022448"/>
    </source>
</evidence>
<keyword evidence="5" id="KW-0408">Iron</keyword>
<dbReference type="Proteomes" id="UP000001574">
    <property type="component" value="Chromosome"/>
</dbReference>
<keyword evidence="2" id="KW-0813">Transport</keyword>
<evidence type="ECO:0000313" key="10">
    <source>
        <dbReference type="Proteomes" id="UP000001574"/>
    </source>
</evidence>
<name>A0A0H3A3D7_MYCA1</name>
<dbReference type="SUPFAM" id="SSF54862">
    <property type="entry name" value="4Fe-4S ferredoxins"/>
    <property type="match status" value="1"/>
</dbReference>
<keyword evidence="6" id="KW-0411">Iron-sulfur</keyword>
<accession>A0A0H3A3D7</accession>
<evidence type="ECO:0000256" key="5">
    <source>
        <dbReference type="ARBA" id="ARBA00023004"/>
    </source>
</evidence>
<evidence type="ECO:0000313" key="9">
    <source>
        <dbReference type="EMBL" id="ABK68490.1"/>
    </source>
</evidence>
<dbReference type="Gene3D" id="3.30.70.20">
    <property type="match status" value="1"/>
</dbReference>
<keyword evidence="7" id="KW-0003">3Fe-4S</keyword>
<gene>
    <name evidence="9" type="ordered locus">MAV_1949</name>
</gene>
<dbReference type="EMBL" id="CP000479">
    <property type="protein sequence ID" value="ABK68490.1"/>
    <property type="molecule type" value="Genomic_DNA"/>
</dbReference>
<dbReference type="InterPro" id="IPR051269">
    <property type="entry name" value="Fe-S_cluster_ET"/>
</dbReference>
<evidence type="ECO:0000256" key="3">
    <source>
        <dbReference type="ARBA" id="ARBA00022723"/>
    </source>
</evidence>
<dbReference type="Pfam" id="PF13459">
    <property type="entry name" value="Fer4_15"/>
    <property type="match status" value="1"/>
</dbReference>
<organism evidence="9 10">
    <name type="scientific">Mycobacterium avium (strain 104)</name>
    <dbReference type="NCBI Taxonomy" id="243243"/>
    <lineage>
        <taxon>Bacteria</taxon>
        <taxon>Bacillati</taxon>
        <taxon>Actinomycetota</taxon>
        <taxon>Actinomycetes</taxon>
        <taxon>Mycobacteriales</taxon>
        <taxon>Mycobacteriaceae</taxon>
        <taxon>Mycobacterium</taxon>
        <taxon>Mycobacterium avium complex (MAC)</taxon>
    </lineage>
</organism>
<dbReference type="RefSeq" id="WP_011724478.1">
    <property type="nucleotide sequence ID" value="NC_008595.1"/>
</dbReference>
<dbReference type="PANTHER" id="PTHR36923">
    <property type="entry name" value="FERREDOXIN"/>
    <property type="match status" value="1"/>
</dbReference>
<evidence type="ECO:0000256" key="7">
    <source>
        <dbReference type="ARBA" id="ARBA00023291"/>
    </source>
</evidence>
<dbReference type="GO" id="GO:0051538">
    <property type="term" value="F:3 iron, 4 sulfur cluster binding"/>
    <property type="evidence" value="ECO:0007669"/>
    <property type="project" value="UniProtKB-KW"/>
</dbReference>
<comment type="cofactor">
    <cofactor evidence="1">
        <name>[3Fe-4S] cluster</name>
        <dbReference type="ChEBI" id="CHEBI:21137"/>
    </cofactor>
</comment>
<feature type="domain" description="4Fe-4S ferredoxin-type" evidence="8">
    <location>
        <begin position="1"/>
        <end position="29"/>
    </location>
</feature>
<dbReference type="AlphaFoldDB" id="A0A0H3A3D7"/>
<keyword evidence="4" id="KW-0249">Electron transport</keyword>
<evidence type="ECO:0000256" key="4">
    <source>
        <dbReference type="ARBA" id="ARBA00022982"/>
    </source>
</evidence>
<dbReference type="GO" id="GO:0046872">
    <property type="term" value="F:metal ion binding"/>
    <property type="evidence" value="ECO:0007669"/>
    <property type="project" value="UniProtKB-KW"/>
</dbReference>
<reference evidence="9 10" key="1">
    <citation type="submission" date="2006-10" db="EMBL/GenBank/DDBJ databases">
        <authorList>
            <person name="Fleischmann R.D."/>
            <person name="Dodson R.J."/>
            <person name="Haft D.H."/>
            <person name="Merkel J.S."/>
            <person name="Nelson W.C."/>
            <person name="Fraser C.M."/>
        </authorList>
    </citation>
    <scope>NUCLEOTIDE SEQUENCE [LARGE SCALE GENOMIC DNA]</scope>
    <source>
        <strain evidence="9 10">104</strain>
    </source>
</reference>
<dbReference type="InterPro" id="IPR017896">
    <property type="entry name" value="4Fe4S_Fe-S-bd"/>
</dbReference>